<dbReference type="EMBL" id="JADBGQ010000005">
    <property type="protein sequence ID" value="KAG5396510.1"/>
    <property type="molecule type" value="Genomic_DNA"/>
</dbReference>
<gene>
    <name evidence="2" type="primary">A05p014030.1_BraROA</name>
    <name evidence="2" type="ORF">IGI04_018324</name>
</gene>
<comment type="caution">
    <text evidence="2">The sequence shown here is derived from an EMBL/GenBank/DDBJ whole genome shotgun (WGS) entry which is preliminary data.</text>
</comment>
<protein>
    <recommendedName>
        <fullName evidence="1">RNase H type-1 domain-containing protein</fullName>
    </recommendedName>
</protein>
<dbReference type="Pfam" id="PF13456">
    <property type="entry name" value="RVT_3"/>
    <property type="match status" value="1"/>
</dbReference>
<evidence type="ECO:0000313" key="2">
    <source>
        <dbReference type="EMBL" id="KAG5396510.1"/>
    </source>
</evidence>
<dbReference type="InterPro" id="IPR002156">
    <property type="entry name" value="RNaseH_domain"/>
</dbReference>
<evidence type="ECO:0000259" key="1">
    <source>
        <dbReference type="Pfam" id="PF13456"/>
    </source>
</evidence>
<name>A0ABQ7MCL9_BRACM</name>
<dbReference type="InterPro" id="IPR012337">
    <property type="entry name" value="RNaseH-like_sf"/>
</dbReference>
<accession>A0ABQ7MCL9</accession>
<evidence type="ECO:0000313" key="3">
    <source>
        <dbReference type="Proteomes" id="UP000823674"/>
    </source>
</evidence>
<dbReference type="InterPro" id="IPR036397">
    <property type="entry name" value="RNaseH_sf"/>
</dbReference>
<organism evidence="2 3">
    <name type="scientific">Brassica rapa subsp. trilocularis</name>
    <dbReference type="NCBI Taxonomy" id="1813537"/>
    <lineage>
        <taxon>Eukaryota</taxon>
        <taxon>Viridiplantae</taxon>
        <taxon>Streptophyta</taxon>
        <taxon>Embryophyta</taxon>
        <taxon>Tracheophyta</taxon>
        <taxon>Spermatophyta</taxon>
        <taxon>Magnoliopsida</taxon>
        <taxon>eudicotyledons</taxon>
        <taxon>Gunneridae</taxon>
        <taxon>Pentapetalae</taxon>
        <taxon>rosids</taxon>
        <taxon>malvids</taxon>
        <taxon>Brassicales</taxon>
        <taxon>Brassicaceae</taxon>
        <taxon>Brassiceae</taxon>
        <taxon>Brassica</taxon>
    </lineage>
</organism>
<proteinExistence type="predicted"/>
<dbReference type="Gene3D" id="3.30.420.10">
    <property type="entry name" value="Ribonuclease H-like superfamily/Ribonuclease H"/>
    <property type="match status" value="1"/>
</dbReference>
<feature type="domain" description="RNase H type-1" evidence="1">
    <location>
        <begin position="9"/>
        <end position="57"/>
    </location>
</feature>
<reference evidence="2 3" key="1">
    <citation type="submission" date="2021-03" db="EMBL/GenBank/DDBJ databases">
        <authorList>
            <person name="King G.J."/>
            <person name="Bancroft I."/>
            <person name="Baten A."/>
            <person name="Bloomfield J."/>
            <person name="Borpatragohain P."/>
            <person name="He Z."/>
            <person name="Irish N."/>
            <person name="Irwin J."/>
            <person name="Liu K."/>
            <person name="Mauleon R.P."/>
            <person name="Moore J."/>
            <person name="Morris R."/>
            <person name="Ostergaard L."/>
            <person name="Wang B."/>
            <person name="Wells R."/>
        </authorList>
    </citation>
    <scope>NUCLEOTIDE SEQUENCE [LARGE SCALE GENOMIC DNA]</scope>
    <source>
        <strain evidence="2">R-o-18</strain>
        <tissue evidence="2">Leaf</tissue>
    </source>
</reference>
<dbReference type="SUPFAM" id="SSF53098">
    <property type="entry name" value="Ribonuclease H-like"/>
    <property type="match status" value="1"/>
</dbReference>
<keyword evidence="3" id="KW-1185">Reference proteome</keyword>
<sequence>MFQNYSHHMISSTASVLVAEANALKAGLEAVVAKGIKEVICYSDSKSFINLITGNKSIKYPTSGNSMQRSG</sequence>
<dbReference type="Proteomes" id="UP000823674">
    <property type="component" value="Chromosome A05"/>
</dbReference>